<organism evidence="3 4">
    <name type="scientific">Chitinophaga agrisoli</name>
    <dbReference type="NCBI Taxonomy" id="2607653"/>
    <lineage>
        <taxon>Bacteria</taxon>
        <taxon>Pseudomonadati</taxon>
        <taxon>Bacteroidota</taxon>
        <taxon>Chitinophagia</taxon>
        <taxon>Chitinophagales</taxon>
        <taxon>Chitinophagaceae</taxon>
        <taxon>Chitinophaga</taxon>
    </lineage>
</organism>
<accession>A0A5B2VT60</accession>
<evidence type="ECO:0000259" key="2">
    <source>
        <dbReference type="Pfam" id="PF09992"/>
    </source>
</evidence>
<dbReference type="PANTHER" id="PTHR40446">
    <property type="entry name" value="N-ACETYLGLUCOSAMINE-1-PHOSPHODIESTER ALPHA-N-ACETYLGLUCOSAMINIDASE"/>
    <property type="match status" value="1"/>
</dbReference>
<dbReference type="Gene3D" id="2.160.20.110">
    <property type="match status" value="1"/>
</dbReference>
<protein>
    <submittedName>
        <fullName evidence="3">Phosphodiester glycosidase family protein</fullName>
    </submittedName>
</protein>
<dbReference type="EMBL" id="VUOC01000003">
    <property type="protein sequence ID" value="KAA2241994.1"/>
    <property type="molecule type" value="Genomic_DNA"/>
</dbReference>
<dbReference type="AlphaFoldDB" id="A0A5B2VT60"/>
<feature type="domain" description="Phosphodiester glycosidase" evidence="2">
    <location>
        <begin position="112"/>
        <end position="313"/>
    </location>
</feature>
<dbReference type="GO" id="GO:0016798">
    <property type="term" value="F:hydrolase activity, acting on glycosyl bonds"/>
    <property type="evidence" value="ECO:0007669"/>
    <property type="project" value="UniProtKB-KW"/>
</dbReference>
<keyword evidence="4" id="KW-1185">Reference proteome</keyword>
<sequence>MLHYILFLILLSGAGCRKAGLDNSKFDNLLPPVQQPHPPLNPETLKDKNGWTIDTLEKGLIHYQFANYLQTQTANQLVNVVELDLTNPDYELQFVSLTARDTLSSVAKNYDAVIGINGTYEIEASFIKTNSNIVSPVTLDSGNLRFWKHEGAIFYNGGQDAKIEYGTKASYLQSPYANLFSGAPMLIDNYKTVGENFVGDVTGINLNGLDAEDYRRHQGLRNPRTVVALTADKKLLMITIDGRFPESAGMTAKEMTLFMSTYFAPQSALNLDGGGSTTMFIKGQGTNGIVNYPSDNGTHDHYGQRLLRTFILVKKKGGGQQFAGGDGTQNNPYLIASAQHLQNMKTLNWSQTETNRYYFKMTADIDMTGQNWGPLNNVDPYARYLHFDGDGHIIKNLTVAKSAYGSLFGVLFGSCKNLGLVNVNIESSSGGGAFAGYLGLKAPDKAVKTGILENCFSTGKVSGTDAVGGLVGNVGKPNGTSISSITNCFSTATVTATNTGASSARAGGIVGINYDGGKIENCFASGKIISNTTSGKGAGGVIGWSDSKFKNLVAFNESVSNVGAGTAGRISSAMGLVNGIIAQGENCWAADKVVVLKNGTPVPASSYVTGEVTVKETAYDGETKSADFLKDINNYSFILNWKLGPNNPWAATTNKEGMPVLQWLFLRGDYDTYY</sequence>
<feature type="domain" description="GLUG" evidence="1">
    <location>
        <begin position="504"/>
        <end position="529"/>
    </location>
</feature>
<name>A0A5B2VT60_9BACT</name>
<evidence type="ECO:0000259" key="1">
    <source>
        <dbReference type="Pfam" id="PF07581"/>
    </source>
</evidence>
<dbReference type="PANTHER" id="PTHR40446:SF2">
    <property type="entry name" value="N-ACETYLGLUCOSAMINE-1-PHOSPHODIESTER ALPHA-N-ACETYLGLUCOSAMINIDASE"/>
    <property type="match status" value="1"/>
</dbReference>
<dbReference type="Pfam" id="PF07581">
    <property type="entry name" value="Glug"/>
    <property type="match status" value="2"/>
</dbReference>
<dbReference type="Proteomes" id="UP000324611">
    <property type="component" value="Unassembled WGS sequence"/>
</dbReference>
<dbReference type="InterPro" id="IPR018711">
    <property type="entry name" value="NAGPA"/>
</dbReference>
<evidence type="ECO:0000313" key="4">
    <source>
        <dbReference type="Proteomes" id="UP000324611"/>
    </source>
</evidence>
<keyword evidence="3" id="KW-0326">Glycosidase</keyword>
<dbReference type="InterPro" id="IPR011493">
    <property type="entry name" value="GLUG"/>
</dbReference>
<feature type="domain" description="GLUG" evidence="1">
    <location>
        <begin position="466"/>
        <end position="495"/>
    </location>
</feature>
<proteinExistence type="predicted"/>
<keyword evidence="3" id="KW-0378">Hydrolase</keyword>
<comment type="caution">
    <text evidence="3">The sequence shown here is derived from an EMBL/GenBank/DDBJ whole genome shotgun (WGS) entry which is preliminary data.</text>
</comment>
<reference evidence="3 4" key="1">
    <citation type="submission" date="2019-09" db="EMBL/GenBank/DDBJ databases">
        <title>Chitinophaga ginsengihumi sp. nov., isolated from soil of ginseng rhizosphere.</title>
        <authorList>
            <person name="Lee J."/>
        </authorList>
    </citation>
    <scope>NUCLEOTIDE SEQUENCE [LARGE SCALE GENOMIC DNA]</scope>
    <source>
        <strain evidence="3 4">BN140078</strain>
    </source>
</reference>
<reference evidence="3 4" key="2">
    <citation type="submission" date="2019-09" db="EMBL/GenBank/DDBJ databases">
        <authorList>
            <person name="Jin C."/>
        </authorList>
    </citation>
    <scope>NUCLEOTIDE SEQUENCE [LARGE SCALE GENOMIC DNA]</scope>
    <source>
        <strain evidence="3 4">BN140078</strain>
    </source>
</reference>
<evidence type="ECO:0000313" key="3">
    <source>
        <dbReference type="EMBL" id="KAA2241994.1"/>
    </source>
</evidence>
<dbReference type="Pfam" id="PF09992">
    <property type="entry name" value="NAGPA"/>
    <property type="match status" value="1"/>
</dbReference>
<gene>
    <name evidence="3" type="ORF">F0L74_15465</name>
</gene>